<dbReference type="EMBL" id="CP098251">
    <property type="protein sequence ID" value="WAV91209.1"/>
    <property type="molecule type" value="Genomic_DNA"/>
</dbReference>
<evidence type="ECO:0000313" key="4">
    <source>
        <dbReference type="EMBL" id="WAV91209.1"/>
    </source>
</evidence>
<dbReference type="InterPro" id="IPR029063">
    <property type="entry name" value="SAM-dependent_MTases_sf"/>
</dbReference>
<dbReference type="InterPro" id="IPR013216">
    <property type="entry name" value="Methyltransf_11"/>
</dbReference>
<organism evidence="4">
    <name type="scientific">Oxalobacter aliiformigenes</name>
    <dbReference type="NCBI Taxonomy" id="2946593"/>
    <lineage>
        <taxon>Bacteria</taxon>
        <taxon>Pseudomonadati</taxon>
        <taxon>Pseudomonadota</taxon>
        <taxon>Betaproteobacteria</taxon>
        <taxon>Burkholderiales</taxon>
        <taxon>Oxalobacteraceae</taxon>
        <taxon>Oxalobacter</taxon>
    </lineage>
</organism>
<name>A0A9E9LEB2_9BURK</name>
<keyword evidence="1 4" id="KW-0489">Methyltransferase</keyword>
<dbReference type="SUPFAM" id="SSF53335">
    <property type="entry name" value="S-adenosyl-L-methionine-dependent methyltransferases"/>
    <property type="match status" value="1"/>
</dbReference>
<dbReference type="PANTHER" id="PTHR13090">
    <property type="entry name" value="ARGININE-HYDROXYLASE NDUFAF5, MITOCHONDRIAL"/>
    <property type="match status" value="1"/>
</dbReference>
<dbReference type="Proteomes" id="UP001164819">
    <property type="component" value="Chromosome"/>
</dbReference>
<evidence type="ECO:0000256" key="2">
    <source>
        <dbReference type="ARBA" id="ARBA00022679"/>
    </source>
</evidence>
<dbReference type="CDD" id="cd02440">
    <property type="entry name" value="AdoMet_MTases"/>
    <property type="match status" value="1"/>
</dbReference>
<evidence type="ECO:0000259" key="3">
    <source>
        <dbReference type="Pfam" id="PF08241"/>
    </source>
</evidence>
<proteinExistence type="predicted"/>
<evidence type="ECO:0000256" key="1">
    <source>
        <dbReference type="ARBA" id="ARBA00022603"/>
    </source>
</evidence>
<dbReference type="GO" id="GO:0008757">
    <property type="term" value="F:S-adenosylmethionine-dependent methyltransferase activity"/>
    <property type="evidence" value="ECO:0007669"/>
    <property type="project" value="InterPro"/>
</dbReference>
<accession>A0A9E9LEB2</accession>
<dbReference type="InterPro" id="IPR050602">
    <property type="entry name" value="Malonyl-ACP_OMT"/>
</dbReference>
<feature type="domain" description="Methyltransferase type 11" evidence="3">
    <location>
        <begin position="48"/>
        <end position="144"/>
    </location>
</feature>
<reference evidence="4" key="1">
    <citation type="journal article" date="2022" name="Front. Microbiol.">
        <title>New perspectives on an old grouping: The genomic and phenotypic variability of Oxalobacter formigenes and the implications for calcium oxalate stone prevention.</title>
        <authorList>
            <person name="Chmiel J.A."/>
            <person name="Carr C."/>
            <person name="Stuivenberg G.A."/>
            <person name="Venema R."/>
            <person name="Chanyi R.M."/>
            <person name="Al K.F."/>
            <person name="Giguere D."/>
            <person name="Say H."/>
            <person name="Akouris P.P."/>
            <person name="Dominguez Romero S.A."/>
            <person name="Kwong A."/>
            <person name="Tai V."/>
            <person name="Koval S.F."/>
            <person name="Razvi H."/>
            <person name="Bjazevic J."/>
            <person name="Burton J.P."/>
        </authorList>
    </citation>
    <scope>NUCLEOTIDE SEQUENCE</scope>
    <source>
        <strain evidence="4">OxK</strain>
    </source>
</reference>
<dbReference type="PANTHER" id="PTHR13090:SF1">
    <property type="entry name" value="ARGININE-HYDROXYLASE NDUFAF5, MITOCHONDRIAL"/>
    <property type="match status" value="1"/>
</dbReference>
<dbReference type="Gene3D" id="3.40.50.150">
    <property type="entry name" value="Vaccinia Virus protein VP39"/>
    <property type="match status" value="1"/>
</dbReference>
<dbReference type="RefSeq" id="WP_269315957.1">
    <property type="nucleotide sequence ID" value="NZ_CP098251.1"/>
</dbReference>
<dbReference type="AlphaFoldDB" id="A0A9E9LEB2"/>
<protein>
    <submittedName>
        <fullName evidence="4">Methyltransferase domain-containing protein</fullName>
    </submittedName>
</protein>
<dbReference type="Pfam" id="PF08241">
    <property type="entry name" value="Methyltransf_11"/>
    <property type="match status" value="1"/>
</dbReference>
<keyword evidence="2" id="KW-0808">Transferase</keyword>
<gene>
    <name evidence="4" type="ORF">NB646_00055</name>
</gene>
<sequence>MSIELQKVRSLFEKRTRVTDVAFLIREIANRMNERLSVMKITPLRIMDAGCGHGDDLQMLSEKFPEARLTGVDASFAMLSRARGYRCHAGNRLDYVCGDFGLLPVRRSVFDMIWSNLSLHWHEDIASVFKEWVRVLAQEGLMMFSCFGPGTWSALRNFCNGLDAYSHILEFNSMREIGDKLIGAGFVAPVLEREWITVTYATAEKMLADIRAFGGNPLKGRPKGLWGKKSYRKLMEYLDAEQSKYGLLSLEFEVIYAHAFKEKKPVRQERIIEIFR</sequence>
<dbReference type="GO" id="GO:0032259">
    <property type="term" value="P:methylation"/>
    <property type="evidence" value="ECO:0007669"/>
    <property type="project" value="UniProtKB-KW"/>
</dbReference>